<keyword evidence="2" id="KW-1185">Reference proteome</keyword>
<reference evidence="1 2" key="1">
    <citation type="journal article" date="2019" name="Sci. Rep.">
        <title>Orb-weaving spider Araneus ventricosus genome elucidates the spidroin gene catalogue.</title>
        <authorList>
            <person name="Kono N."/>
            <person name="Nakamura H."/>
            <person name="Ohtoshi R."/>
            <person name="Moran D.A.P."/>
            <person name="Shinohara A."/>
            <person name="Yoshida Y."/>
            <person name="Fujiwara M."/>
            <person name="Mori M."/>
            <person name="Tomita M."/>
            <person name="Arakawa K."/>
        </authorList>
    </citation>
    <scope>NUCLEOTIDE SEQUENCE [LARGE SCALE GENOMIC DNA]</scope>
</reference>
<dbReference type="EMBL" id="BGPR01004632">
    <property type="protein sequence ID" value="GBN01609.1"/>
    <property type="molecule type" value="Genomic_DNA"/>
</dbReference>
<dbReference type="Proteomes" id="UP000499080">
    <property type="component" value="Unassembled WGS sequence"/>
</dbReference>
<dbReference type="PANTHER" id="PTHR47331">
    <property type="entry name" value="PHD-TYPE DOMAIN-CONTAINING PROTEIN"/>
    <property type="match status" value="1"/>
</dbReference>
<sequence>MSGREWDITCRTLSPCSKRENIFDWSDSQICNHWIKGKADVWKQFVRNRVSEIKEKTNRWYHCAGKDNPADKLNRGISAQALVNNKIWFSGQPWLLQINVPCNKSSDIVDTELNFVEEERRMVVVTFQTNIDPFQPLLNLDNYNDLDKVMRITSYVLRYANNCSRNREKILGNLTVNELINAEKYWVRCVQQTEFETEYEERRDKSS</sequence>
<evidence type="ECO:0000313" key="2">
    <source>
        <dbReference type="Proteomes" id="UP000499080"/>
    </source>
</evidence>
<dbReference type="OrthoDB" id="6431888at2759"/>
<dbReference type="AlphaFoldDB" id="A0A4Y2KHW3"/>
<accession>A0A4Y2KHW3</accession>
<gene>
    <name evidence="1" type="ORF">AVEN_265911_1</name>
</gene>
<comment type="caution">
    <text evidence="1">The sequence shown here is derived from an EMBL/GenBank/DDBJ whole genome shotgun (WGS) entry which is preliminary data.</text>
</comment>
<organism evidence="1 2">
    <name type="scientific">Araneus ventricosus</name>
    <name type="common">Orbweaver spider</name>
    <name type="synonym">Epeira ventricosa</name>
    <dbReference type="NCBI Taxonomy" id="182803"/>
    <lineage>
        <taxon>Eukaryota</taxon>
        <taxon>Metazoa</taxon>
        <taxon>Ecdysozoa</taxon>
        <taxon>Arthropoda</taxon>
        <taxon>Chelicerata</taxon>
        <taxon>Arachnida</taxon>
        <taxon>Araneae</taxon>
        <taxon>Araneomorphae</taxon>
        <taxon>Entelegynae</taxon>
        <taxon>Araneoidea</taxon>
        <taxon>Araneidae</taxon>
        <taxon>Araneus</taxon>
    </lineage>
</organism>
<proteinExistence type="predicted"/>
<name>A0A4Y2KHW3_ARAVE</name>
<evidence type="ECO:0000313" key="1">
    <source>
        <dbReference type="EMBL" id="GBN01609.1"/>
    </source>
</evidence>
<protein>
    <submittedName>
        <fullName evidence="1">Uncharacterized protein</fullName>
    </submittedName>
</protein>